<dbReference type="PATRIC" id="fig|595434.4.peg.4984"/>
<organism evidence="3 4">
    <name type="scientific">Rhodopirellula islandica</name>
    <dbReference type="NCBI Taxonomy" id="595434"/>
    <lineage>
        <taxon>Bacteria</taxon>
        <taxon>Pseudomonadati</taxon>
        <taxon>Planctomycetota</taxon>
        <taxon>Planctomycetia</taxon>
        <taxon>Pirellulales</taxon>
        <taxon>Pirellulaceae</taxon>
        <taxon>Rhodopirellula</taxon>
    </lineage>
</organism>
<keyword evidence="1" id="KW-0732">Signal</keyword>
<dbReference type="SUPFAM" id="SSF53474">
    <property type="entry name" value="alpha/beta-Hydrolases"/>
    <property type="match status" value="1"/>
</dbReference>
<protein>
    <recommendedName>
        <fullName evidence="2">Dienelactone hydrolase domain-containing protein</fullName>
    </recommendedName>
</protein>
<evidence type="ECO:0000313" key="4">
    <source>
        <dbReference type="Proteomes" id="UP000036367"/>
    </source>
</evidence>
<accession>A0A0J1B6G5</accession>
<dbReference type="Gene3D" id="3.40.50.1820">
    <property type="entry name" value="alpha/beta hydrolase"/>
    <property type="match status" value="1"/>
</dbReference>
<dbReference type="PANTHER" id="PTHR43037">
    <property type="entry name" value="UNNAMED PRODUCT-RELATED"/>
    <property type="match status" value="1"/>
</dbReference>
<proteinExistence type="predicted"/>
<dbReference type="EMBL" id="LECT01000044">
    <property type="protein sequence ID" value="KLU02183.1"/>
    <property type="molecule type" value="Genomic_DNA"/>
</dbReference>
<keyword evidence="4" id="KW-1185">Reference proteome</keyword>
<gene>
    <name evidence="3" type="ORF">RISK_005249</name>
</gene>
<dbReference type="InterPro" id="IPR050955">
    <property type="entry name" value="Plant_Biomass_Hydrol_Est"/>
</dbReference>
<dbReference type="Proteomes" id="UP000036367">
    <property type="component" value="Unassembled WGS sequence"/>
</dbReference>
<dbReference type="GO" id="GO:0016787">
    <property type="term" value="F:hydrolase activity"/>
    <property type="evidence" value="ECO:0007669"/>
    <property type="project" value="InterPro"/>
</dbReference>
<dbReference type="InterPro" id="IPR002925">
    <property type="entry name" value="Dienelactn_hydro"/>
</dbReference>
<dbReference type="Pfam" id="PF01738">
    <property type="entry name" value="DLH"/>
    <property type="match status" value="1"/>
</dbReference>
<evidence type="ECO:0000259" key="2">
    <source>
        <dbReference type="Pfam" id="PF01738"/>
    </source>
</evidence>
<dbReference type="PANTHER" id="PTHR43037:SF1">
    <property type="entry name" value="BLL1128 PROTEIN"/>
    <property type="match status" value="1"/>
</dbReference>
<comment type="caution">
    <text evidence="3">The sequence shown here is derived from an EMBL/GenBank/DDBJ whole genome shotgun (WGS) entry which is preliminary data.</text>
</comment>
<sequence length="125" mass="13555">MLGIIMELVESEAVDESRIYLVGYSMGAYGCWHYLAEMPDRFAGCIAVAGGGDPSAADAIARTPVWAIHGENDGVVPPEQSQEMVDAALAANGKAKLTILENVGHNSFQVVRQPSNKYLEWLFKQ</sequence>
<evidence type="ECO:0000313" key="3">
    <source>
        <dbReference type="EMBL" id="KLU02183.1"/>
    </source>
</evidence>
<dbReference type="AlphaFoldDB" id="A0A0J1B6G5"/>
<name>A0A0J1B6G5_RHOIS</name>
<dbReference type="STRING" id="595434.RISK_005249"/>
<feature type="domain" description="Dienelactone hydrolase" evidence="2">
    <location>
        <begin position="10"/>
        <end position="110"/>
    </location>
</feature>
<evidence type="ECO:0000256" key="1">
    <source>
        <dbReference type="ARBA" id="ARBA00022729"/>
    </source>
</evidence>
<reference evidence="3" key="1">
    <citation type="submission" date="2015-05" db="EMBL/GenBank/DDBJ databases">
        <title>Permanent draft genome of Rhodopirellula islandicus K833.</title>
        <authorList>
            <person name="Kizina J."/>
            <person name="Richter M."/>
            <person name="Glockner F.O."/>
            <person name="Harder J."/>
        </authorList>
    </citation>
    <scope>NUCLEOTIDE SEQUENCE [LARGE SCALE GENOMIC DNA]</scope>
    <source>
        <strain evidence="3">K833</strain>
    </source>
</reference>
<dbReference type="InterPro" id="IPR029058">
    <property type="entry name" value="AB_hydrolase_fold"/>
</dbReference>